<protein>
    <recommendedName>
        <fullName evidence="10">Bestrophin homolog</fullName>
    </recommendedName>
</protein>
<evidence type="ECO:0000256" key="2">
    <source>
        <dbReference type="ARBA" id="ARBA00022692"/>
    </source>
</evidence>
<dbReference type="EMBL" id="JANCYW010000005">
    <property type="protein sequence ID" value="KAK4535566.1"/>
    <property type="molecule type" value="Genomic_DNA"/>
</dbReference>
<keyword evidence="9" id="KW-1185">Reference proteome</keyword>
<evidence type="ECO:0000313" key="9">
    <source>
        <dbReference type="Proteomes" id="UP001301350"/>
    </source>
</evidence>
<proteinExistence type="inferred from homology"/>
<keyword evidence="2 7" id="KW-0812">Transmembrane</keyword>
<dbReference type="InterPro" id="IPR021134">
    <property type="entry name" value="Bestrophin-like"/>
</dbReference>
<dbReference type="InterPro" id="IPR000615">
    <property type="entry name" value="Bestrophin"/>
</dbReference>
<evidence type="ECO:0008006" key="10">
    <source>
        <dbReference type="Google" id="ProtNLM"/>
    </source>
</evidence>
<gene>
    <name evidence="8" type="ORF">CDCA_CDCA05G1591</name>
</gene>
<name>A0AAV9ITR6_CYACA</name>
<evidence type="ECO:0000256" key="6">
    <source>
        <dbReference type="SAM" id="MobiDB-lite"/>
    </source>
</evidence>
<feature type="transmembrane region" description="Helical" evidence="7">
    <location>
        <begin position="254"/>
        <end position="275"/>
    </location>
</feature>
<keyword evidence="3 7" id="KW-1133">Transmembrane helix</keyword>
<evidence type="ECO:0000256" key="5">
    <source>
        <dbReference type="ARBA" id="ARBA00034769"/>
    </source>
</evidence>
<dbReference type="AlphaFoldDB" id="A0AAV9ITR6"/>
<comment type="subcellular location">
    <subcellularLocation>
        <location evidence="1">Membrane</location>
    </subcellularLocation>
</comment>
<dbReference type="GO" id="GO:0005254">
    <property type="term" value="F:chloride channel activity"/>
    <property type="evidence" value="ECO:0007669"/>
    <property type="project" value="InterPro"/>
</dbReference>
<dbReference type="GO" id="GO:0016020">
    <property type="term" value="C:membrane"/>
    <property type="evidence" value="ECO:0007669"/>
    <property type="project" value="UniProtKB-SubCell"/>
</dbReference>
<sequence>MTILYVDPIATLGKDYVLPLSWMRLFFYWHGSLLQRLFFEVWLWFGAAAVVIALKLYVAEWPYDLLVPFAAVVNVLNGVLTFMLGFYTSAIYSRWWNARSTFVGDAQGGNYDLALLCTQLLHDDREPELCHRFKQRLLRWCNLAFGLVLKDVVPDRTNFYDSYESMEKIGMMTHEERKRLEGDVDRVQFTLPIMWAGHTLTRLRDQNHRFGVTELVHCWMSQQLAILRTYLGAMYVMKNVPVPLMYRQLVNAAVRIYLAVMVVLAGDLSLLRLAVFTESGANRWLDMLYVVSLFFVYVGWLHVAEELANPYRISPDGHDLDDVLSGQRCDNMAMVDESRLRMPRPDVIHESPLPGDAEWFLPILERDHRYRLVPPQVYEACGCRWCRWRGAGGAAEGEAAAVPSGGGDGALADTIIWGVYGDDVRSRRRTQSHSERANRPTVLDGSDVVDVEGVETVHRTQRAAASARLSAAVGGTPHGLSATLESPFGGTGAHGGSFESGHM</sequence>
<organism evidence="8 9">
    <name type="scientific">Cyanidium caldarium</name>
    <name type="common">Red alga</name>
    <dbReference type="NCBI Taxonomy" id="2771"/>
    <lineage>
        <taxon>Eukaryota</taxon>
        <taxon>Rhodophyta</taxon>
        <taxon>Bangiophyceae</taxon>
        <taxon>Cyanidiales</taxon>
        <taxon>Cyanidiaceae</taxon>
        <taxon>Cyanidium</taxon>
    </lineage>
</organism>
<comment type="caution">
    <text evidence="8">The sequence shown here is derived from an EMBL/GenBank/DDBJ whole genome shotgun (WGS) entry which is preliminary data.</text>
</comment>
<evidence type="ECO:0000313" key="8">
    <source>
        <dbReference type="EMBL" id="KAK4535566.1"/>
    </source>
</evidence>
<feature type="region of interest" description="Disordered" evidence="6">
    <location>
        <begin position="478"/>
        <end position="503"/>
    </location>
</feature>
<dbReference type="PANTHER" id="PTHR10736">
    <property type="entry name" value="BESTROPHIN"/>
    <property type="match status" value="1"/>
</dbReference>
<dbReference type="Proteomes" id="UP001301350">
    <property type="component" value="Unassembled WGS sequence"/>
</dbReference>
<feature type="transmembrane region" description="Helical" evidence="7">
    <location>
        <begin position="41"/>
        <end position="59"/>
    </location>
</feature>
<evidence type="ECO:0000256" key="7">
    <source>
        <dbReference type="SAM" id="Phobius"/>
    </source>
</evidence>
<evidence type="ECO:0000256" key="4">
    <source>
        <dbReference type="ARBA" id="ARBA00023136"/>
    </source>
</evidence>
<feature type="transmembrane region" description="Helical" evidence="7">
    <location>
        <begin position="287"/>
        <end position="304"/>
    </location>
</feature>
<feature type="transmembrane region" description="Helical" evidence="7">
    <location>
        <begin position="65"/>
        <end position="87"/>
    </location>
</feature>
<comment type="similarity">
    <text evidence="5">Belongs to the anion channel-forming bestrophin (TC 1.A.46) family. Calcium-sensitive chloride channel subfamily.</text>
</comment>
<accession>A0AAV9ITR6</accession>
<dbReference type="PANTHER" id="PTHR10736:SF0">
    <property type="entry name" value="BESTROPHIN HOMOLOG"/>
    <property type="match status" value="1"/>
</dbReference>
<evidence type="ECO:0000256" key="1">
    <source>
        <dbReference type="ARBA" id="ARBA00004370"/>
    </source>
</evidence>
<evidence type="ECO:0000256" key="3">
    <source>
        <dbReference type="ARBA" id="ARBA00022989"/>
    </source>
</evidence>
<dbReference type="Pfam" id="PF01062">
    <property type="entry name" value="Bestrophin"/>
    <property type="match status" value="1"/>
</dbReference>
<keyword evidence="4 7" id="KW-0472">Membrane</keyword>
<reference evidence="8 9" key="1">
    <citation type="submission" date="2022-07" db="EMBL/GenBank/DDBJ databases">
        <title>Genome-wide signatures of adaptation to extreme environments.</title>
        <authorList>
            <person name="Cho C.H."/>
            <person name="Yoon H.S."/>
        </authorList>
    </citation>
    <scope>NUCLEOTIDE SEQUENCE [LARGE SCALE GENOMIC DNA]</scope>
    <source>
        <strain evidence="8 9">DBV 063 E5</strain>
    </source>
</reference>